<sequence>MQSGISASADLHAAFQTLLSTPTQRGLLATISNEAIVPGPTLPSTGSFLSDLSNLAAHLTSTAALYILLRRADAPSSSAPSTGTFVAITYVPNAAPVRQKMLFASTRLTLLRELGSENFGETLFVTEAEELSASGWARHEAHGEAAAPLTQEERDLEGIKEAEALESRGTGGKGLVNGGRIKMEAGHGVVEAVVALGRGEGGNLVQLNLDPQTESLHLTSVSTVTPFTLSSALSPTEPRFSFYRHITPDAPILFISTCPSSSKIRERMLYAASRNSVIQIAQTQAGLAIAKKIEASNPDEVTEQVVEDEFRVPEAEVPAKTGFARPKRPGKR</sequence>
<evidence type="ECO:0000256" key="7">
    <source>
        <dbReference type="ARBA" id="ARBA00038532"/>
    </source>
</evidence>
<name>A0A8E2EBS1_9PEZI</name>
<keyword evidence="3" id="KW-0963">Cytoplasm</keyword>
<dbReference type="CDD" id="cd11284">
    <property type="entry name" value="ADF_Twf-C_like"/>
    <property type="match status" value="1"/>
</dbReference>
<comment type="subunit">
    <text evidence="7">Interacts with G-actin; ADP-actin form.</text>
</comment>
<dbReference type="GO" id="GO:0051015">
    <property type="term" value="F:actin filament binding"/>
    <property type="evidence" value="ECO:0007669"/>
    <property type="project" value="TreeGrafter"/>
</dbReference>
<dbReference type="AlphaFoldDB" id="A0A8E2EBS1"/>
<dbReference type="Pfam" id="PF00241">
    <property type="entry name" value="Cofilin_ADF"/>
    <property type="match status" value="2"/>
</dbReference>
<dbReference type="InterPro" id="IPR002108">
    <property type="entry name" value="ADF-H"/>
</dbReference>
<dbReference type="Proteomes" id="UP000250266">
    <property type="component" value="Unassembled WGS sequence"/>
</dbReference>
<dbReference type="EMBL" id="KV744934">
    <property type="protein sequence ID" value="OCK81072.1"/>
    <property type="molecule type" value="Genomic_DNA"/>
</dbReference>
<dbReference type="PANTHER" id="PTHR13759:SF1">
    <property type="entry name" value="TWINFILIN"/>
    <property type="match status" value="1"/>
</dbReference>
<keyword evidence="5" id="KW-0009">Actin-binding</keyword>
<evidence type="ECO:0000256" key="2">
    <source>
        <dbReference type="ARBA" id="ARBA00009557"/>
    </source>
</evidence>
<proteinExistence type="inferred from homology"/>
<evidence type="ECO:0000256" key="3">
    <source>
        <dbReference type="ARBA" id="ARBA00022490"/>
    </source>
</evidence>
<dbReference type="OrthoDB" id="10006997at2759"/>
<dbReference type="SMART" id="SM00102">
    <property type="entry name" value="ADF"/>
    <property type="match status" value="2"/>
</dbReference>
<evidence type="ECO:0000313" key="10">
    <source>
        <dbReference type="Proteomes" id="UP000250266"/>
    </source>
</evidence>
<keyword evidence="4" id="KW-0677">Repeat</keyword>
<feature type="domain" description="ADF-H" evidence="8">
    <location>
        <begin position="3"/>
        <end position="141"/>
    </location>
</feature>
<dbReference type="GO" id="GO:0003785">
    <property type="term" value="F:actin monomer binding"/>
    <property type="evidence" value="ECO:0007669"/>
    <property type="project" value="TreeGrafter"/>
</dbReference>
<dbReference type="GO" id="GO:0005737">
    <property type="term" value="C:cytoplasm"/>
    <property type="evidence" value="ECO:0007669"/>
    <property type="project" value="TreeGrafter"/>
</dbReference>
<reference evidence="9 10" key="1">
    <citation type="journal article" date="2016" name="Nat. Commun.">
        <title>Ectomycorrhizal ecology is imprinted in the genome of the dominant symbiotic fungus Cenococcum geophilum.</title>
        <authorList>
            <consortium name="DOE Joint Genome Institute"/>
            <person name="Peter M."/>
            <person name="Kohler A."/>
            <person name="Ohm R.A."/>
            <person name="Kuo A."/>
            <person name="Krutzmann J."/>
            <person name="Morin E."/>
            <person name="Arend M."/>
            <person name="Barry K.W."/>
            <person name="Binder M."/>
            <person name="Choi C."/>
            <person name="Clum A."/>
            <person name="Copeland A."/>
            <person name="Grisel N."/>
            <person name="Haridas S."/>
            <person name="Kipfer T."/>
            <person name="LaButti K."/>
            <person name="Lindquist E."/>
            <person name="Lipzen A."/>
            <person name="Maire R."/>
            <person name="Meier B."/>
            <person name="Mihaltcheva S."/>
            <person name="Molinier V."/>
            <person name="Murat C."/>
            <person name="Poggeler S."/>
            <person name="Quandt C.A."/>
            <person name="Sperisen C."/>
            <person name="Tritt A."/>
            <person name="Tisserant E."/>
            <person name="Crous P.W."/>
            <person name="Henrissat B."/>
            <person name="Nehls U."/>
            <person name="Egli S."/>
            <person name="Spatafora J.W."/>
            <person name="Grigoriev I.V."/>
            <person name="Martin F.M."/>
        </authorList>
    </citation>
    <scope>NUCLEOTIDE SEQUENCE [LARGE SCALE GENOMIC DNA]</scope>
    <source>
        <strain evidence="9 10">CBS 459.81</strain>
    </source>
</reference>
<keyword evidence="6" id="KW-0206">Cytoskeleton</keyword>
<evidence type="ECO:0000256" key="6">
    <source>
        <dbReference type="ARBA" id="ARBA00023212"/>
    </source>
</evidence>
<dbReference type="GO" id="GO:0005884">
    <property type="term" value="C:actin filament"/>
    <property type="evidence" value="ECO:0007669"/>
    <property type="project" value="TreeGrafter"/>
</dbReference>
<protein>
    <submittedName>
        <fullName evidence="9">Actin monomer binding protein-like protein</fullName>
    </submittedName>
</protein>
<evidence type="ECO:0000256" key="5">
    <source>
        <dbReference type="ARBA" id="ARBA00023203"/>
    </source>
</evidence>
<evidence type="ECO:0000256" key="4">
    <source>
        <dbReference type="ARBA" id="ARBA00022737"/>
    </source>
</evidence>
<dbReference type="CDD" id="cd11285">
    <property type="entry name" value="ADF_Twf-N_like"/>
    <property type="match status" value="1"/>
</dbReference>
<dbReference type="SUPFAM" id="SSF55753">
    <property type="entry name" value="Actin depolymerizing proteins"/>
    <property type="match status" value="2"/>
</dbReference>
<dbReference type="InterPro" id="IPR028458">
    <property type="entry name" value="Twinfilin"/>
</dbReference>
<feature type="domain" description="ADF-H" evidence="8">
    <location>
        <begin position="180"/>
        <end position="311"/>
    </location>
</feature>
<organism evidence="9 10">
    <name type="scientific">Lepidopterella palustris CBS 459.81</name>
    <dbReference type="NCBI Taxonomy" id="1314670"/>
    <lineage>
        <taxon>Eukaryota</taxon>
        <taxon>Fungi</taxon>
        <taxon>Dikarya</taxon>
        <taxon>Ascomycota</taxon>
        <taxon>Pezizomycotina</taxon>
        <taxon>Dothideomycetes</taxon>
        <taxon>Pleosporomycetidae</taxon>
        <taxon>Mytilinidiales</taxon>
        <taxon>Argynnaceae</taxon>
        <taxon>Lepidopterella</taxon>
    </lineage>
</organism>
<evidence type="ECO:0000313" key="9">
    <source>
        <dbReference type="EMBL" id="OCK81072.1"/>
    </source>
</evidence>
<accession>A0A8E2EBS1</accession>
<dbReference type="InterPro" id="IPR029006">
    <property type="entry name" value="ADF-H/Gelsolin-like_dom_sf"/>
</dbReference>
<gene>
    <name evidence="9" type="ORF">K432DRAFT_392468</name>
</gene>
<dbReference type="Gene3D" id="3.40.20.10">
    <property type="entry name" value="Severin"/>
    <property type="match status" value="2"/>
</dbReference>
<dbReference type="FunFam" id="3.40.20.10:FF:000042">
    <property type="entry name" value="Actin depolymerizing protein"/>
    <property type="match status" value="1"/>
</dbReference>
<evidence type="ECO:0000256" key="1">
    <source>
        <dbReference type="ARBA" id="ARBA00004245"/>
    </source>
</evidence>
<dbReference type="PANTHER" id="PTHR13759">
    <property type="entry name" value="TWINFILIN"/>
    <property type="match status" value="1"/>
</dbReference>
<evidence type="ECO:0000259" key="8">
    <source>
        <dbReference type="PROSITE" id="PS51263"/>
    </source>
</evidence>
<comment type="subcellular location">
    <subcellularLocation>
        <location evidence="1">Cytoplasm</location>
        <location evidence="1">Cytoskeleton</location>
    </subcellularLocation>
</comment>
<dbReference type="PROSITE" id="PS51263">
    <property type="entry name" value="ADF_H"/>
    <property type="match status" value="2"/>
</dbReference>
<dbReference type="GO" id="GO:0051016">
    <property type="term" value="P:barbed-end actin filament capping"/>
    <property type="evidence" value="ECO:0007669"/>
    <property type="project" value="TreeGrafter"/>
</dbReference>
<comment type="similarity">
    <text evidence="2">Belongs to the actin-binding proteins ADF family. Twinfilin subfamily.</text>
</comment>
<dbReference type="GO" id="GO:0030042">
    <property type="term" value="P:actin filament depolymerization"/>
    <property type="evidence" value="ECO:0007669"/>
    <property type="project" value="TreeGrafter"/>
</dbReference>
<keyword evidence="10" id="KW-1185">Reference proteome</keyword>